<protein>
    <recommendedName>
        <fullName evidence="4 10">Glutamyl-tRNA(Gln) amidotransferase subunit A</fullName>
        <shortName evidence="10">Glu-ADT subunit A</shortName>
        <ecNumber evidence="3 10">6.3.5.7</ecNumber>
    </recommendedName>
</protein>
<gene>
    <name evidence="10 12" type="primary">gatA</name>
    <name evidence="12" type="ORF">HSUHS5_0452</name>
</gene>
<evidence type="ECO:0000259" key="11">
    <source>
        <dbReference type="Pfam" id="PF01425"/>
    </source>
</evidence>
<dbReference type="Proteomes" id="UP000054093">
    <property type="component" value="Unassembled WGS sequence"/>
</dbReference>
<evidence type="ECO:0000256" key="1">
    <source>
        <dbReference type="ARBA" id="ARBA00008069"/>
    </source>
</evidence>
<feature type="active site" description="Charge relay system" evidence="10">
    <location>
        <position position="139"/>
    </location>
</feature>
<dbReference type="PROSITE" id="PS00571">
    <property type="entry name" value="AMIDASES"/>
    <property type="match status" value="1"/>
</dbReference>
<dbReference type="PANTHER" id="PTHR11895">
    <property type="entry name" value="TRANSAMIDASE"/>
    <property type="match status" value="1"/>
</dbReference>
<evidence type="ECO:0000313" key="12">
    <source>
        <dbReference type="EMBL" id="EFX42121.1"/>
    </source>
</evidence>
<reference evidence="12 13" key="1">
    <citation type="journal article" date="2011" name="Vet. Res.">
        <title>Genome sequence of Helicobacter suis supports its role in gastric pathology.</title>
        <authorList>
            <person name="Vermoote M."/>
            <person name="Vandekerckhove T.T."/>
            <person name="Flahou B."/>
            <person name="Pasmans F."/>
            <person name="Smet A."/>
            <person name="De Groote D."/>
            <person name="Van Criekinge W."/>
            <person name="Ducatelle R."/>
            <person name="Haesebrouck F."/>
        </authorList>
    </citation>
    <scope>NUCLEOTIDE SEQUENCE [LARGE SCALE GENOMIC DNA]</scope>
    <source>
        <strain evidence="12 13">HS5</strain>
    </source>
</reference>
<evidence type="ECO:0000256" key="7">
    <source>
        <dbReference type="ARBA" id="ARBA00022840"/>
    </source>
</evidence>
<name>E7G3D4_9HELI</name>
<accession>E7G3D4</accession>
<dbReference type="EC" id="6.3.5.7" evidence="3 10"/>
<dbReference type="GO" id="GO:0006412">
    <property type="term" value="P:translation"/>
    <property type="evidence" value="ECO:0007669"/>
    <property type="project" value="UniProtKB-UniRule"/>
</dbReference>
<keyword evidence="6 10" id="KW-0547">Nucleotide-binding</keyword>
<dbReference type="Gene3D" id="3.90.1300.10">
    <property type="entry name" value="Amidase signature (AS) domain"/>
    <property type="match status" value="1"/>
</dbReference>
<sequence>MLRLENFYNLRRNMLSLKQAMSLGGSDLEQLKKEISQKVQENLELNAYICSPEANTGGVPILIKDNINVEGWEITCASRILQGYKAPYSATAIINLQQNGMCAFGRGNMDEFAMGSTSESSFYGPVKNPKDLARVAGGSSGGCASAVAGGLAIAALGSDTGGSIRQPASYCGCVGLKPTYGRVSRYGLVAYSSSLDQIGPLTQNVEDCALLLDAISGYDPHDSTSAKLENPLTFKNLNKERRLKIGVLNNYLEEASEAVRIAYFDTAHLLEQMGHTIVHQEITDSKHAIAAYYVLSTAEASSNLARFDGVRYGRRAQAHNLKELYIKSRSEGFGAEVKRRIILGNFVLSSGYFDAYYLKAKQARAFIKAEYNKLFKEVDVILAPVAPDIAPKFNAHTSPLQMYLSDVYTVGVNLAGLPALSLPVAQSKEGLPIGMQLIGRAFAEQDILDVAFGLEEEVDFVFKGEVCK</sequence>
<evidence type="ECO:0000256" key="10">
    <source>
        <dbReference type="HAMAP-Rule" id="MF_00120"/>
    </source>
</evidence>
<feature type="active site" description="Acyl-ester intermediate" evidence="10">
    <location>
        <position position="163"/>
    </location>
</feature>
<dbReference type="EMBL" id="ADHO01000071">
    <property type="protein sequence ID" value="EFX42121.1"/>
    <property type="molecule type" value="Genomic_DNA"/>
</dbReference>
<dbReference type="GO" id="GO:0030956">
    <property type="term" value="C:glutamyl-tRNA(Gln) amidotransferase complex"/>
    <property type="evidence" value="ECO:0007669"/>
    <property type="project" value="InterPro"/>
</dbReference>
<dbReference type="Pfam" id="PF01425">
    <property type="entry name" value="Amidase"/>
    <property type="match status" value="1"/>
</dbReference>
<feature type="domain" description="Amidase" evidence="11">
    <location>
        <begin position="58"/>
        <end position="448"/>
    </location>
</feature>
<comment type="function">
    <text evidence="10">Allows the formation of correctly charged Gln-tRNA(Gln) through the transamidation of misacylated Glu-tRNA(Gln) in organisms which lack glutaminyl-tRNA synthetase. The reaction takes place in the presence of glutamine and ATP through an activated gamma-phospho-Glu-tRNA(Gln).</text>
</comment>
<evidence type="ECO:0000256" key="2">
    <source>
        <dbReference type="ARBA" id="ARBA00011123"/>
    </source>
</evidence>
<keyword evidence="7 10" id="KW-0067">ATP-binding</keyword>
<dbReference type="InterPro" id="IPR023631">
    <property type="entry name" value="Amidase_dom"/>
</dbReference>
<dbReference type="GO" id="GO:0005524">
    <property type="term" value="F:ATP binding"/>
    <property type="evidence" value="ECO:0007669"/>
    <property type="project" value="UniProtKB-KW"/>
</dbReference>
<evidence type="ECO:0000256" key="8">
    <source>
        <dbReference type="ARBA" id="ARBA00022917"/>
    </source>
</evidence>
<comment type="caution">
    <text evidence="12">The sequence shown here is derived from an EMBL/GenBank/DDBJ whole genome shotgun (WGS) entry which is preliminary data.</text>
</comment>
<comment type="catalytic activity">
    <reaction evidence="9 10">
        <text>L-glutamyl-tRNA(Gln) + L-glutamine + ATP + H2O = L-glutaminyl-tRNA(Gln) + L-glutamate + ADP + phosphate + H(+)</text>
        <dbReference type="Rhea" id="RHEA:17521"/>
        <dbReference type="Rhea" id="RHEA-COMP:9681"/>
        <dbReference type="Rhea" id="RHEA-COMP:9684"/>
        <dbReference type="ChEBI" id="CHEBI:15377"/>
        <dbReference type="ChEBI" id="CHEBI:15378"/>
        <dbReference type="ChEBI" id="CHEBI:29985"/>
        <dbReference type="ChEBI" id="CHEBI:30616"/>
        <dbReference type="ChEBI" id="CHEBI:43474"/>
        <dbReference type="ChEBI" id="CHEBI:58359"/>
        <dbReference type="ChEBI" id="CHEBI:78520"/>
        <dbReference type="ChEBI" id="CHEBI:78521"/>
        <dbReference type="ChEBI" id="CHEBI:456216"/>
        <dbReference type="EC" id="6.3.5.7"/>
    </reaction>
</comment>
<evidence type="ECO:0000256" key="3">
    <source>
        <dbReference type="ARBA" id="ARBA00012739"/>
    </source>
</evidence>
<feature type="active site" description="Charge relay system" evidence="10">
    <location>
        <position position="64"/>
    </location>
</feature>
<organism evidence="12 13">
    <name type="scientific">Helicobacter suis HS5</name>
    <dbReference type="NCBI Taxonomy" id="710394"/>
    <lineage>
        <taxon>Bacteria</taxon>
        <taxon>Pseudomonadati</taxon>
        <taxon>Campylobacterota</taxon>
        <taxon>Epsilonproteobacteria</taxon>
        <taxon>Campylobacterales</taxon>
        <taxon>Helicobacteraceae</taxon>
        <taxon>Helicobacter</taxon>
    </lineage>
</organism>
<evidence type="ECO:0000256" key="5">
    <source>
        <dbReference type="ARBA" id="ARBA00022598"/>
    </source>
</evidence>
<dbReference type="GO" id="GO:0016740">
    <property type="term" value="F:transferase activity"/>
    <property type="evidence" value="ECO:0007669"/>
    <property type="project" value="UniProtKB-KW"/>
</dbReference>
<dbReference type="PANTHER" id="PTHR11895:SF151">
    <property type="entry name" value="GLUTAMYL-TRNA(GLN) AMIDOTRANSFERASE SUBUNIT A"/>
    <property type="match status" value="1"/>
</dbReference>
<evidence type="ECO:0000313" key="13">
    <source>
        <dbReference type="Proteomes" id="UP000054093"/>
    </source>
</evidence>
<dbReference type="InterPro" id="IPR004412">
    <property type="entry name" value="GatA"/>
</dbReference>
<evidence type="ECO:0000256" key="6">
    <source>
        <dbReference type="ARBA" id="ARBA00022741"/>
    </source>
</evidence>
<dbReference type="InterPro" id="IPR036928">
    <property type="entry name" value="AS_sf"/>
</dbReference>
<dbReference type="AlphaFoldDB" id="E7G3D4"/>
<keyword evidence="5 10" id="KW-0436">Ligase</keyword>
<dbReference type="SUPFAM" id="SSF75304">
    <property type="entry name" value="Amidase signature (AS) enzymes"/>
    <property type="match status" value="1"/>
</dbReference>
<dbReference type="HAMAP" id="MF_00120">
    <property type="entry name" value="GatA"/>
    <property type="match status" value="1"/>
</dbReference>
<proteinExistence type="inferred from homology"/>
<comment type="similarity">
    <text evidence="1 10">Belongs to the amidase family. GatA subfamily.</text>
</comment>
<dbReference type="NCBIfam" id="TIGR00132">
    <property type="entry name" value="gatA"/>
    <property type="match status" value="1"/>
</dbReference>
<keyword evidence="8 10" id="KW-0648">Protein biosynthesis</keyword>
<keyword evidence="12" id="KW-0808">Transferase</keyword>
<dbReference type="GO" id="GO:0050567">
    <property type="term" value="F:glutaminyl-tRNA synthase (glutamine-hydrolyzing) activity"/>
    <property type="evidence" value="ECO:0007669"/>
    <property type="project" value="UniProtKB-UniRule"/>
</dbReference>
<dbReference type="InterPro" id="IPR000120">
    <property type="entry name" value="Amidase"/>
</dbReference>
<evidence type="ECO:0000256" key="9">
    <source>
        <dbReference type="ARBA" id="ARBA00047407"/>
    </source>
</evidence>
<comment type="subunit">
    <text evidence="2 10">Heterotrimer of A, B and C subunits.</text>
</comment>
<dbReference type="InterPro" id="IPR020556">
    <property type="entry name" value="Amidase_CS"/>
</dbReference>
<evidence type="ECO:0000256" key="4">
    <source>
        <dbReference type="ARBA" id="ARBA00014428"/>
    </source>
</evidence>